<reference evidence="1" key="1">
    <citation type="submission" date="2009-10" db="EMBL/GenBank/DDBJ databases">
        <title>Complete sequence of Fibrobacter succinogenes subsp. succinogenes S85.</title>
        <authorList>
            <consortium name="US DOE Joint Genome Institute"/>
            <person name="Lucas S."/>
            <person name="Copeland A."/>
            <person name="Lapidus A."/>
            <person name="Glavina del Rio T."/>
            <person name="Tice H."/>
            <person name="Bruce D."/>
            <person name="Goodwin L."/>
            <person name="Pitluck S."/>
            <person name="Chertkov O."/>
            <person name="Detter J.C."/>
            <person name="Han C."/>
            <person name="Tapia R."/>
            <person name="Larimer F."/>
            <person name="Land M."/>
            <person name="Hauser L."/>
            <person name="Kyrpides N."/>
            <person name="Mikhailova N."/>
            <person name="Weimer P.J."/>
            <person name="Stevenson D.M."/>
            <person name="Boyum J."/>
            <person name="Brumm P.I."/>
            <person name="Mead D."/>
        </authorList>
    </citation>
    <scope>NUCLEOTIDE SEQUENCE [LARGE SCALE GENOMIC DNA]</scope>
    <source>
        <strain evidence="1">S85</strain>
    </source>
</reference>
<protein>
    <recommendedName>
        <fullName evidence="3">DUF3791 domain-containing protein</fullName>
    </recommendedName>
</protein>
<gene>
    <name evidence="1" type="ordered locus">Fisuc_2055</name>
</gene>
<name>A0ABM5LJ41_FIBSS</name>
<keyword evidence="2" id="KW-1185">Reference proteome</keyword>
<evidence type="ECO:0000313" key="2">
    <source>
        <dbReference type="Proteomes" id="UP000001497"/>
    </source>
</evidence>
<sequence>MDEKSQIIYMQTRLTRLAAERWKMSIPQVATLFEEKGVYHYIAKMWDLFHVEGDLAVLDDVKQYLDAKGAICG</sequence>
<evidence type="ECO:0008006" key="3">
    <source>
        <dbReference type="Google" id="ProtNLM"/>
    </source>
</evidence>
<evidence type="ECO:0000313" key="1">
    <source>
        <dbReference type="EMBL" id="ACX75642.1"/>
    </source>
</evidence>
<dbReference type="Proteomes" id="UP000001497">
    <property type="component" value="Chromosome"/>
</dbReference>
<dbReference type="EMBL" id="CP001792">
    <property type="protein sequence ID" value="ACX75642.1"/>
    <property type="molecule type" value="Genomic_DNA"/>
</dbReference>
<accession>A0ABM5LJ41</accession>
<proteinExistence type="predicted"/>
<organism evidence="1 2">
    <name type="scientific">Fibrobacter succinogenes (strain ATCC 19169 / S85)</name>
    <dbReference type="NCBI Taxonomy" id="59374"/>
    <lineage>
        <taxon>Bacteria</taxon>
        <taxon>Pseudomonadati</taxon>
        <taxon>Fibrobacterota</taxon>
        <taxon>Fibrobacteria</taxon>
        <taxon>Fibrobacterales</taxon>
        <taxon>Fibrobacteraceae</taxon>
        <taxon>Fibrobacter</taxon>
    </lineage>
</organism>
<dbReference type="Pfam" id="PF12668">
    <property type="entry name" value="DUF3791"/>
    <property type="match status" value="1"/>
</dbReference>
<dbReference type="InterPro" id="IPR024269">
    <property type="entry name" value="DUF3791"/>
</dbReference>